<dbReference type="Proteomes" id="UP000886657">
    <property type="component" value="Unassembled WGS sequence"/>
</dbReference>
<organism evidence="1 2">
    <name type="scientific">Candidatus Geothrix skivensis</name>
    <dbReference type="NCBI Taxonomy" id="2954439"/>
    <lineage>
        <taxon>Bacteria</taxon>
        <taxon>Pseudomonadati</taxon>
        <taxon>Acidobacteriota</taxon>
        <taxon>Holophagae</taxon>
        <taxon>Holophagales</taxon>
        <taxon>Holophagaceae</taxon>
        <taxon>Geothrix</taxon>
    </lineage>
</organism>
<accession>A0A9D7XMP8</accession>
<sequence>MRRLSGIYRSLQDPQTSLDGNGRLHFDEKDALVFNLAELIRKKARPGLHAVGIATSIHEWATGDLSPEPARFQAAYQAWKNRPLQEPRRRA</sequence>
<dbReference type="EMBL" id="JADKIO010000011">
    <property type="protein sequence ID" value="MBK9797690.1"/>
    <property type="molecule type" value="Genomic_DNA"/>
</dbReference>
<gene>
    <name evidence="1" type="ORF">IPP58_14610</name>
</gene>
<protein>
    <submittedName>
        <fullName evidence="1">Uncharacterized protein</fullName>
    </submittedName>
</protein>
<comment type="caution">
    <text evidence="1">The sequence shown here is derived from an EMBL/GenBank/DDBJ whole genome shotgun (WGS) entry which is preliminary data.</text>
</comment>
<name>A0A9D7XMP8_9BACT</name>
<dbReference type="AlphaFoldDB" id="A0A9D7XMP8"/>
<evidence type="ECO:0000313" key="1">
    <source>
        <dbReference type="EMBL" id="MBK9797690.1"/>
    </source>
</evidence>
<proteinExistence type="predicted"/>
<reference evidence="1" key="1">
    <citation type="submission" date="2020-10" db="EMBL/GenBank/DDBJ databases">
        <title>Connecting structure to function with the recovery of over 1000 high-quality activated sludge metagenome-assembled genomes encoding full-length rRNA genes using long-read sequencing.</title>
        <authorList>
            <person name="Singleton C.M."/>
            <person name="Petriglieri F."/>
            <person name="Kristensen J.M."/>
            <person name="Kirkegaard R.H."/>
            <person name="Michaelsen T.Y."/>
            <person name="Andersen M.H."/>
            <person name="Karst S.M."/>
            <person name="Dueholm M.S."/>
            <person name="Nielsen P.H."/>
            <person name="Albertsen M."/>
        </authorList>
    </citation>
    <scope>NUCLEOTIDE SEQUENCE</scope>
    <source>
        <strain evidence="1">Skiv_18-Q3-R9-52_MAXAC.067</strain>
    </source>
</reference>
<evidence type="ECO:0000313" key="2">
    <source>
        <dbReference type="Proteomes" id="UP000886657"/>
    </source>
</evidence>